<evidence type="ECO:0000256" key="4">
    <source>
        <dbReference type="ARBA" id="ARBA00023125"/>
    </source>
</evidence>
<keyword evidence="14" id="KW-1185">Reference proteome</keyword>
<evidence type="ECO:0000256" key="9">
    <source>
        <dbReference type="SAM" id="MobiDB-lite"/>
    </source>
</evidence>
<accession>A0A493TQP2</accession>
<dbReference type="CDD" id="cd00086">
    <property type="entry name" value="homeodomain"/>
    <property type="match status" value="1"/>
</dbReference>
<gene>
    <name evidence="13" type="primary">PRRX1</name>
</gene>
<evidence type="ECO:0000256" key="7">
    <source>
        <dbReference type="PROSITE-ProRule" id="PRU00108"/>
    </source>
</evidence>
<organism evidence="13 14">
    <name type="scientific">Anas platyrhynchos platyrhynchos</name>
    <name type="common">Northern mallard</name>
    <dbReference type="NCBI Taxonomy" id="8840"/>
    <lineage>
        <taxon>Eukaryota</taxon>
        <taxon>Metazoa</taxon>
        <taxon>Chordata</taxon>
        <taxon>Craniata</taxon>
        <taxon>Vertebrata</taxon>
        <taxon>Euteleostomi</taxon>
        <taxon>Archelosauria</taxon>
        <taxon>Archosauria</taxon>
        <taxon>Dinosauria</taxon>
        <taxon>Saurischia</taxon>
        <taxon>Theropoda</taxon>
        <taxon>Coelurosauria</taxon>
        <taxon>Aves</taxon>
        <taxon>Neognathae</taxon>
        <taxon>Galloanserae</taxon>
        <taxon>Anseriformes</taxon>
        <taxon>Anatidae</taxon>
        <taxon>Anatinae</taxon>
        <taxon>Anas</taxon>
    </lineage>
</organism>
<evidence type="ECO:0000256" key="8">
    <source>
        <dbReference type="RuleBase" id="RU000682"/>
    </source>
</evidence>
<name>A0A493TQP2_ANAPP</name>
<feature type="compositionally biased region" description="Low complexity" evidence="9">
    <location>
        <begin position="348"/>
        <end position="372"/>
    </location>
</feature>
<feature type="transmembrane region" description="Helical" evidence="10">
    <location>
        <begin position="121"/>
        <end position="143"/>
    </location>
</feature>
<keyword evidence="10" id="KW-1133">Transmembrane helix</keyword>
<dbReference type="AlphaFoldDB" id="A0A493TQP2"/>
<dbReference type="Ensembl" id="ENSAPLT00000024849.1">
    <property type="protein sequence ID" value="ENSAPLP00000028198.1"/>
    <property type="gene ID" value="ENSAPLG00000029163.1"/>
</dbReference>
<dbReference type="PROSITE" id="PS50803">
    <property type="entry name" value="OAR"/>
    <property type="match status" value="1"/>
</dbReference>
<evidence type="ECO:0000313" key="14">
    <source>
        <dbReference type="Proteomes" id="UP000016666"/>
    </source>
</evidence>
<dbReference type="GO" id="GO:0005634">
    <property type="term" value="C:nucleus"/>
    <property type="evidence" value="ECO:0007669"/>
    <property type="project" value="UniProtKB-SubCell"/>
</dbReference>
<feature type="compositionally biased region" description="Gly residues" evidence="9">
    <location>
        <begin position="384"/>
        <end position="397"/>
    </location>
</feature>
<keyword evidence="10" id="KW-0472">Membrane</keyword>
<dbReference type="InterPro" id="IPR009057">
    <property type="entry name" value="Homeodomain-like_sf"/>
</dbReference>
<dbReference type="InterPro" id="IPR001356">
    <property type="entry name" value="HD"/>
</dbReference>
<dbReference type="Gene3D" id="1.10.10.60">
    <property type="entry name" value="Homeodomain-like"/>
    <property type="match status" value="1"/>
</dbReference>
<evidence type="ECO:0000256" key="10">
    <source>
        <dbReference type="SAM" id="Phobius"/>
    </source>
</evidence>
<dbReference type="Pfam" id="PF03826">
    <property type="entry name" value="OAR"/>
    <property type="match status" value="1"/>
</dbReference>
<dbReference type="InterPro" id="IPR043378">
    <property type="entry name" value="PRRX1/2"/>
</dbReference>
<dbReference type="InterPro" id="IPR003654">
    <property type="entry name" value="OAR_dom"/>
</dbReference>
<dbReference type="PANTHER" id="PTHR46385:SF1">
    <property type="entry name" value="PAIRED MESODERM HOMEOBOX PROTEIN 1"/>
    <property type="match status" value="1"/>
</dbReference>
<feature type="domain" description="OAR" evidence="12">
    <location>
        <begin position="628"/>
        <end position="641"/>
    </location>
</feature>
<comment type="subcellular location">
    <subcellularLocation>
        <location evidence="1 7 8">Nucleus</location>
    </subcellularLocation>
</comment>
<dbReference type="FunFam" id="1.10.10.60:FF:000066">
    <property type="entry name" value="Paired mesoderm homeobox protein 1"/>
    <property type="match status" value="1"/>
</dbReference>
<dbReference type="STRING" id="8840.ENSAPLP00000028198"/>
<comment type="similarity">
    <text evidence="2">Belongs to the paired homeobox family.</text>
</comment>
<dbReference type="Proteomes" id="UP000016666">
    <property type="component" value="Chromosome 8"/>
</dbReference>
<evidence type="ECO:0000259" key="12">
    <source>
        <dbReference type="PROSITE" id="PS50803"/>
    </source>
</evidence>
<feature type="compositionally biased region" description="Pro residues" evidence="9">
    <location>
        <begin position="311"/>
        <end position="326"/>
    </location>
</feature>
<keyword evidence="5 7" id="KW-0371">Homeobox</keyword>
<feature type="domain" description="Homeobox" evidence="11">
    <location>
        <begin position="498"/>
        <end position="558"/>
    </location>
</feature>
<evidence type="ECO:0000256" key="6">
    <source>
        <dbReference type="ARBA" id="ARBA00023242"/>
    </source>
</evidence>
<feature type="DNA-binding region" description="Homeobox" evidence="7">
    <location>
        <begin position="500"/>
        <end position="559"/>
    </location>
</feature>
<keyword evidence="6 7" id="KW-0539">Nucleus</keyword>
<reference evidence="13" key="2">
    <citation type="submission" date="2025-08" db="UniProtKB">
        <authorList>
            <consortium name="Ensembl"/>
        </authorList>
    </citation>
    <scope>IDENTIFICATION</scope>
</reference>
<feature type="region of interest" description="Disordered" evidence="9">
    <location>
        <begin position="458"/>
        <end position="509"/>
    </location>
</feature>
<keyword evidence="10" id="KW-0812">Transmembrane</keyword>
<sequence>MHGEARGSTSVFNLEPFDGIKCSFPRSGGMEILGWLWQLGAQAPAMGTWGPFLAQWEHGQCQRPHSVPMGLLSGPFCNERGSGGAACTPACPWPPGPAGPWDLSARWFGEPSVSSVPPSPVFLFSAVLLLVFLGGLVQFFPLFSPAISLLPSFCYFTFAVSCLVSLSGFSVALFLPLSLFFPLSLSPSLFPFLLPATFPSPALRLATPLPQRPCPPCSGRREGAPRRRAPLPSPPGGGSPARSEAQHQDRGPVPRPGRGGPGARRGRPRRLKCGAEGRAGAEEGEGKGGEGKGRAGSRREGKAEGRGAPAPAAPQPPCASRPPAAPGAPSRPLRLFPPSTPACFKAGPRSSPSRRVPVSSSSFSPPHLGPCASPLPPSPPRRAGGWGGAGAVGAGGGEGRKAPLSTMASSYAHAMERQALLPARLDGPAGLDNLQGKKNFSVSHLLDLEEAGDMVAAQADEGGGEPGRSLLESPGLTSGSDTPQQDNDQLNSEEKKKRKQRRNRTTFNSSQLQALERVFERTHYPDAFVREDLARRVNLTEARVQVWFQNRRAKFRRNERAMLASKNASLLKSYSGDVTAVEQPIVPRPAPRPTDYLSWGTASPYSAMATYSATCTNASPAQGMNMANSIANLRLKAKEYSLQRNQVPTVN</sequence>
<dbReference type="SUPFAM" id="SSF46689">
    <property type="entry name" value="Homeodomain-like"/>
    <property type="match status" value="1"/>
</dbReference>
<feature type="region of interest" description="Disordered" evidence="9">
    <location>
        <begin position="209"/>
        <end position="404"/>
    </location>
</feature>
<evidence type="ECO:0000256" key="5">
    <source>
        <dbReference type="ARBA" id="ARBA00023155"/>
    </source>
</evidence>
<evidence type="ECO:0000256" key="2">
    <source>
        <dbReference type="ARBA" id="ARBA00005733"/>
    </source>
</evidence>
<dbReference type="InterPro" id="IPR017970">
    <property type="entry name" value="Homeobox_CS"/>
</dbReference>
<dbReference type="GO" id="GO:0000978">
    <property type="term" value="F:RNA polymerase II cis-regulatory region sequence-specific DNA binding"/>
    <property type="evidence" value="ECO:0007669"/>
    <property type="project" value="TreeGrafter"/>
</dbReference>
<reference evidence="13" key="3">
    <citation type="submission" date="2025-09" db="UniProtKB">
        <authorList>
            <consortium name="Ensembl"/>
        </authorList>
    </citation>
    <scope>IDENTIFICATION</scope>
</reference>
<evidence type="ECO:0000256" key="1">
    <source>
        <dbReference type="ARBA" id="ARBA00004123"/>
    </source>
</evidence>
<dbReference type="PANTHER" id="PTHR46385">
    <property type="entry name" value="PAIRED MESODERM HOMEOBOX PROTEIN 1-RELATED"/>
    <property type="match status" value="1"/>
</dbReference>
<dbReference type="PROSITE" id="PS50071">
    <property type="entry name" value="HOMEOBOX_2"/>
    <property type="match status" value="1"/>
</dbReference>
<dbReference type="GO" id="GO:0000981">
    <property type="term" value="F:DNA-binding transcription factor activity, RNA polymerase II-specific"/>
    <property type="evidence" value="ECO:0007669"/>
    <property type="project" value="InterPro"/>
</dbReference>
<keyword evidence="4 7" id="KW-0238">DNA-binding</keyword>
<feature type="compositionally biased region" description="Polar residues" evidence="9">
    <location>
        <begin position="475"/>
        <end position="490"/>
    </location>
</feature>
<feature type="compositionally biased region" description="Basic and acidic residues" evidence="9">
    <location>
        <begin position="273"/>
        <end position="305"/>
    </location>
</feature>
<evidence type="ECO:0000259" key="11">
    <source>
        <dbReference type="PROSITE" id="PS50071"/>
    </source>
</evidence>
<reference evidence="13 14" key="1">
    <citation type="submission" date="2017-10" db="EMBL/GenBank/DDBJ databases">
        <title>A new Pekin duck reference genome.</title>
        <authorList>
            <person name="Hou Z.-C."/>
            <person name="Zhou Z.-K."/>
            <person name="Zhu F."/>
            <person name="Hou S.-S."/>
        </authorList>
    </citation>
    <scope>NUCLEOTIDE SEQUENCE [LARGE SCALE GENOMIC DNA]</scope>
</reference>
<dbReference type="GeneTree" id="ENSGT00940000159466"/>
<proteinExistence type="inferred from homology"/>
<protein>
    <submittedName>
        <fullName evidence="13">Paired related homeobox 1</fullName>
    </submittedName>
</protein>
<dbReference type="PROSITE" id="PS00027">
    <property type="entry name" value="HOMEOBOX_1"/>
    <property type="match status" value="1"/>
</dbReference>
<evidence type="ECO:0000313" key="13">
    <source>
        <dbReference type="Ensembl" id="ENSAPLP00000028198.1"/>
    </source>
</evidence>
<evidence type="ECO:0000256" key="3">
    <source>
        <dbReference type="ARBA" id="ARBA00022473"/>
    </source>
</evidence>
<dbReference type="Pfam" id="PF00046">
    <property type="entry name" value="Homeodomain"/>
    <property type="match status" value="1"/>
</dbReference>
<feature type="transmembrane region" description="Helical" evidence="10">
    <location>
        <begin position="155"/>
        <end position="181"/>
    </location>
</feature>
<dbReference type="SMART" id="SM00389">
    <property type="entry name" value="HOX"/>
    <property type="match status" value="1"/>
</dbReference>
<keyword evidence="3" id="KW-0217">Developmental protein</keyword>